<protein>
    <recommendedName>
        <fullName evidence="1">Helicase ATP-binding domain-containing protein</fullName>
    </recommendedName>
</protein>
<dbReference type="GO" id="GO:0005524">
    <property type="term" value="F:ATP binding"/>
    <property type="evidence" value="ECO:0007669"/>
    <property type="project" value="InterPro"/>
</dbReference>
<dbReference type="AlphaFoldDB" id="A0A6C0JWN9"/>
<dbReference type="Pfam" id="PF00176">
    <property type="entry name" value="SNF2-rel_dom"/>
    <property type="match status" value="1"/>
</dbReference>
<proteinExistence type="predicted"/>
<evidence type="ECO:0000259" key="1">
    <source>
        <dbReference type="PROSITE" id="PS51192"/>
    </source>
</evidence>
<sequence>MQTYKKPMTRKKKLVDQSLNLRRQEIELQNRMQSTNGEYSYLYPSLDDPNFNVSIASRKEFYDTRYERPNDKGNIEEISNALCNASFELAPHQMFVRNFLSFQTPYNGMLLFHGLGSGKTCSAISVSEEMRNYLKQMGLSQRIIIVASPNVQQNFYLQMFDERKLELIDGLWNIRACTGNKYLNEINPMHMKGLTKDKVIRQIKRIIQSAYLFLGYIEFANYIKKKSEVSSELTVAQKTKVIKQKLLKTFQNRLIIIDEIHNIRMTEDNKDKLVSAELLKLVNNVPHMRLLLLSATPMYNTYKEIIWILNLLNINDGRSTIQVNDVFQSNGSFKVDEEGEEIGREILTRKATGYVSFVRGDNPYTFPYRLWPNDFDPSKTLGNITMPTQQMNGITIMQPIEMLYLYFTEIGTVQEKGYDYIINQFKEVKDTSKHMQSFENMEKFGYTMLQRPLEALNILYPHSNLEEGKQIDPKELVGKNGLKRIMKYKETTTPLSRGEFEYRTTDYGRLFSPTEIGKYSSKIENICKTIATSDGIILVYSQYIDGGLIPMALALEEMGVRRAGGKSLFKTQVSEPVDANTFQPKSRTSGIFSQASYVMITGDKALSPDNVSDLRQCTDIDNKEGEKVKVILISQAGSEGLDFKYIRQVHVLEPWYNMNRIEQIIGRAVRQCSHKDLPFQKRNVQIFLYGTLLSNPREEAVDVYVYRLAELKAIQIGLVSRVLKEVSVDCLLNFEQTGFNADDMKMVVKQTLSTQQTIDYVVGDKPFTATCDYLSKCMYECKPTYKGNLDISMDTYNETFIHMNIDKILQRIRDSYKERFFYTKEQLIQEINATKHYPLIQINSALHQMVTDNNEYIVDMYGRMGRLVNIGELYLFQPLEINDVRIPMYERSVPIEYKRRDLQFEVPNEEPIPSFEKKTTKNDVWYSMKEHFETSFVVQTIDAPTDDWYNICSVVIPHLKQDGWKQELLETFIVHHIIESLLFEDTLSLLNYIETLSEQDDVLLKYTRSYFKHKFIHSKDMIGIQLQNLGKQQLIVSSNTLPREWSIAKPQDYEDFSEGITKNIQKVFPIQERLNIYIGSMVIFKKDYMVFKIRDMSQTRNTGARCDQASKIKSIKILNDVLEETQYTVKSSFSRYELCIIQEFWFRKKDLEQTQQKRWFLTPYETILINEL</sequence>
<dbReference type="InterPro" id="IPR001650">
    <property type="entry name" value="Helicase_C-like"/>
</dbReference>
<organism evidence="2">
    <name type="scientific">viral metagenome</name>
    <dbReference type="NCBI Taxonomy" id="1070528"/>
    <lineage>
        <taxon>unclassified sequences</taxon>
        <taxon>metagenomes</taxon>
        <taxon>organismal metagenomes</taxon>
    </lineage>
</organism>
<name>A0A6C0JWN9_9ZZZZ</name>
<dbReference type="InterPro" id="IPR014001">
    <property type="entry name" value="Helicase_ATP-bd"/>
</dbReference>
<dbReference type="PROSITE" id="PS51192">
    <property type="entry name" value="HELICASE_ATP_BIND_1"/>
    <property type="match status" value="1"/>
</dbReference>
<reference evidence="2" key="1">
    <citation type="journal article" date="2020" name="Nature">
        <title>Giant virus diversity and host interactions through global metagenomics.</title>
        <authorList>
            <person name="Schulz F."/>
            <person name="Roux S."/>
            <person name="Paez-Espino D."/>
            <person name="Jungbluth S."/>
            <person name="Walsh D.A."/>
            <person name="Denef V.J."/>
            <person name="McMahon K.D."/>
            <person name="Konstantinidis K.T."/>
            <person name="Eloe-Fadrosh E.A."/>
            <person name="Kyrpides N.C."/>
            <person name="Woyke T."/>
        </authorList>
    </citation>
    <scope>NUCLEOTIDE SEQUENCE</scope>
    <source>
        <strain evidence="2">GVMAG-S-1074260-58</strain>
    </source>
</reference>
<dbReference type="EMBL" id="MN740705">
    <property type="protein sequence ID" value="QHU09120.1"/>
    <property type="molecule type" value="Genomic_DNA"/>
</dbReference>
<dbReference type="Gene3D" id="3.40.50.10810">
    <property type="entry name" value="Tandem AAA-ATPase domain"/>
    <property type="match status" value="1"/>
</dbReference>
<dbReference type="InterPro" id="IPR027417">
    <property type="entry name" value="P-loop_NTPase"/>
</dbReference>
<dbReference type="Pfam" id="PF00271">
    <property type="entry name" value="Helicase_C"/>
    <property type="match status" value="1"/>
</dbReference>
<evidence type="ECO:0000313" key="2">
    <source>
        <dbReference type="EMBL" id="QHU09120.1"/>
    </source>
</evidence>
<dbReference type="Gene3D" id="3.40.50.300">
    <property type="entry name" value="P-loop containing nucleotide triphosphate hydrolases"/>
    <property type="match status" value="1"/>
</dbReference>
<dbReference type="InterPro" id="IPR000330">
    <property type="entry name" value="SNF2_N"/>
</dbReference>
<dbReference type="SUPFAM" id="SSF52540">
    <property type="entry name" value="P-loop containing nucleoside triphosphate hydrolases"/>
    <property type="match status" value="2"/>
</dbReference>
<dbReference type="InterPro" id="IPR038718">
    <property type="entry name" value="SNF2-like_sf"/>
</dbReference>
<accession>A0A6C0JWN9</accession>
<feature type="domain" description="Helicase ATP-binding" evidence="1">
    <location>
        <begin position="244"/>
        <end position="315"/>
    </location>
</feature>